<keyword evidence="3" id="KW-1133">Transmembrane helix</keyword>
<dbReference type="HOGENOM" id="CLU_1092759_0_0_0"/>
<evidence type="ECO:0000256" key="1">
    <source>
        <dbReference type="SAM" id="Coils"/>
    </source>
</evidence>
<evidence type="ECO:0000313" key="6">
    <source>
        <dbReference type="Proteomes" id="UP000006898"/>
    </source>
</evidence>
<proteinExistence type="predicted"/>
<feature type="transmembrane region" description="Helical" evidence="3">
    <location>
        <begin position="6"/>
        <end position="26"/>
    </location>
</feature>
<evidence type="ECO:0000256" key="3">
    <source>
        <dbReference type="SAM" id="Phobius"/>
    </source>
</evidence>
<protein>
    <recommendedName>
        <fullName evidence="4">Magnesium transporter MgtE intracellular domain-containing protein</fullName>
    </recommendedName>
</protein>
<keyword evidence="3" id="KW-0472">Membrane</keyword>
<feature type="coiled-coil region" evidence="1">
    <location>
        <begin position="120"/>
        <end position="147"/>
    </location>
</feature>
<keyword evidence="3" id="KW-0812">Transmembrane</keyword>
<evidence type="ECO:0000259" key="4">
    <source>
        <dbReference type="Pfam" id="PF03448"/>
    </source>
</evidence>
<reference evidence="5 6" key="1">
    <citation type="journal article" date="2010" name="Nature">
        <title>Nitrite-driven anaerobic methane oxidation by oxygenic bacteria.</title>
        <authorList>
            <person name="Ettwig K.F."/>
            <person name="Butler M.K."/>
            <person name="Le Paslier D."/>
            <person name="Pelletier E."/>
            <person name="Mangenot S."/>
            <person name="Kuypers M.M.M."/>
            <person name="Schreiber F."/>
            <person name="Dutilh B.E."/>
            <person name="Zedelius J."/>
            <person name="de Beer D."/>
            <person name="Gloerich J."/>
            <person name="Wessels H.J.C.T."/>
            <person name="van Allen T."/>
            <person name="Luesken F."/>
            <person name="Wu M."/>
            <person name="van de Pas-Schoonen K.T."/>
            <person name="Op den Camp H.J.M."/>
            <person name="Janssen-Megens E.M."/>
            <person name="Francoijs K-J."/>
            <person name="Stunnenberg H."/>
            <person name="Weissenbach J."/>
            <person name="Jetten M.S.M."/>
            <person name="Strous M."/>
        </authorList>
    </citation>
    <scope>NUCLEOTIDE SEQUENCE [LARGE SCALE GENOMIC DNA]</scope>
</reference>
<dbReference type="KEGG" id="mox:DAMO_1751"/>
<dbReference type="Pfam" id="PF03448">
    <property type="entry name" value="MgtE_N"/>
    <property type="match status" value="1"/>
</dbReference>
<dbReference type="STRING" id="671143.DAMO_1751"/>
<feature type="compositionally biased region" description="Polar residues" evidence="2">
    <location>
        <begin position="82"/>
        <end position="105"/>
    </location>
</feature>
<feature type="compositionally biased region" description="Polar residues" evidence="2">
    <location>
        <begin position="43"/>
        <end position="59"/>
    </location>
</feature>
<evidence type="ECO:0000313" key="5">
    <source>
        <dbReference type="EMBL" id="CBE68809.1"/>
    </source>
</evidence>
<dbReference type="eggNOG" id="COG3334">
    <property type="taxonomic scope" value="Bacteria"/>
</dbReference>
<name>D5MGC8_METO1</name>
<dbReference type="InterPro" id="IPR006668">
    <property type="entry name" value="Mg_transptr_MgtE_intracell_dom"/>
</dbReference>
<dbReference type="Proteomes" id="UP000006898">
    <property type="component" value="Chromosome"/>
</dbReference>
<dbReference type="SUPFAM" id="SSF158791">
    <property type="entry name" value="MgtE N-terminal domain-like"/>
    <property type="match status" value="1"/>
</dbReference>
<evidence type="ECO:0000256" key="2">
    <source>
        <dbReference type="SAM" id="MobiDB-lite"/>
    </source>
</evidence>
<accession>D5MGC8</accession>
<feature type="region of interest" description="Disordered" evidence="2">
    <location>
        <begin position="231"/>
        <end position="254"/>
    </location>
</feature>
<feature type="region of interest" description="Disordered" evidence="2">
    <location>
        <begin position="37"/>
        <end position="117"/>
    </location>
</feature>
<dbReference type="EMBL" id="FP565575">
    <property type="protein sequence ID" value="CBE68809.1"/>
    <property type="molecule type" value="Genomic_DNA"/>
</dbReference>
<gene>
    <name evidence="5" type="ORF">DAMO_1751</name>
</gene>
<sequence length="254" mass="27510">MKSRIALYAGYFVAMLLLASYLTGVLQQGILPRFGRQAAAPQQDEQSAISDQPSTVQESDQAHDTGSAPKDQASLQPREETPSAQPAPQKSDASASHPPQQTAAATGTPPPLSNEQRPVISDQEKALAEKRAELLRLEEQIRKRKEENQIEEKWLAELKATGAKLTKERDARREAGVKRLATLYEGMEPEAAASILSKLKREMATEVLAAMKDRQASKVLAAMTGQKAKELSERLEDAGAGRTISQGKAGEATP</sequence>
<feature type="domain" description="Magnesium transporter MgtE intracellular" evidence="4">
    <location>
        <begin position="180"/>
        <end position="235"/>
    </location>
</feature>
<dbReference type="AlphaFoldDB" id="D5MGC8"/>
<organism evidence="5 6">
    <name type="scientific">Methylomirabilis oxygeniifera</name>
    <dbReference type="NCBI Taxonomy" id="671143"/>
    <lineage>
        <taxon>Bacteria</taxon>
        <taxon>Candidatus Methylomirabilota</taxon>
        <taxon>Candidatus Methylomirabilia</taxon>
        <taxon>Candidatus Methylomirabilales</taxon>
        <taxon>Candidatus Methylomirabilaceae</taxon>
        <taxon>Candidatus Methylomirabilis</taxon>
    </lineage>
</organism>
<keyword evidence="1" id="KW-0175">Coiled coil</keyword>
<dbReference type="Gene3D" id="1.10.220.30">
    <property type="match status" value="1"/>
</dbReference>